<keyword evidence="3" id="KW-1185">Reference proteome</keyword>
<evidence type="ECO:0000256" key="1">
    <source>
        <dbReference type="ARBA" id="ARBA00006658"/>
    </source>
</evidence>
<evidence type="ECO:0000313" key="2">
    <source>
        <dbReference type="EMBL" id="CAG8490183.1"/>
    </source>
</evidence>
<gene>
    <name evidence="2" type="ORF">FMOSSE_LOCUS3489</name>
</gene>
<dbReference type="GO" id="GO:0031929">
    <property type="term" value="P:TOR signaling"/>
    <property type="evidence" value="ECO:0007669"/>
    <property type="project" value="TreeGrafter"/>
</dbReference>
<dbReference type="GO" id="GO:0005829">
    <property type="term" value="C:cytosol"/>
    <property type="evidence" value="ECO:0007669"/>
    <property type="project" value="TreeGrafter"/>
</dbReference>
<reference evidence="2" key="1">
    <citation type="submission" date="2021-06" db="EMBL/GenBank/DDBJ databases">
        <authorList>
            <person name="Kallberg Y."/>
            <person name="Tangrot J."/>
            <person name="Rosling A."/>
        </authorList>
    </citation>
    <scope>NUCLEOTIDE SEQUENCE</scope>
    <source>
        <strain evidence="2">87-6 pot B 2015</strain>
    </source>
</reference>
<dbReference type="PANTHER" id="PTHR21021:SF16">
    <property type="entry name" value="TIP41-LIKE PROTEIN"/>
    <property type="match status" value="1"/>
</dbReference>
<dbReference type="EMBL" id="CAJVPP010000526">
    <property type="protein sequence ID" value="CAG8490183.1"/>
    <property type="molecule type" value="Genomic_DNA"/>
</dbReference>
<dbReference type="PANTHER" id="PTHR21021">
    <property type="entry name" value="GAF/PUTATIVE CYTOSKELETAL PROTEIN"/>
    <property type="match status" value="1"/>
</dbReference>
<proteinExistence type="inferred from homology"/>
<dbReference type="Pfam" id="PF04176">
    <property type="entry name" value="TIP41"/>
    <property type="match status" value="1"/>
</dbReference>
<dbReference type="InterPro" id="IPR051330">
    <property type="entry name" value="Phosphatase_reg/MetRdx"/>
</dbReference>
<dbReference type="Proteomes" id="UP000789375">
    <property type="component" value="Unassembled WGS sequence"/>
</dbReference>
<accession>A0A9N8WHP6</accession>
<dbReference type="InterPro" id="IPR007303">
    <property type="entry name" value="TIP41-like"/>
</dbReference>
<organism evidence="2 3">
    <name type="scientific">Funneliformis mosseae</name>
    <name type="common">Endomycorrhizal fungus</name>
    <name type="synonym">Glomus mosseae</name>
    <dbReference type="NCBI Taxonomy" id="27381"/>
    <lineage>
        <taxon>Eukaryota</taxon>
        <taxon>Fungi</taxon>
        <taxon>Fungi incertae sedis</taxon>
        <taxon>Mucoromycota</taxon>
        <taxon>Glomeromycotina</taxon>
        <taxon>Glomeromycetes</taxon>
        <taxon>Glomerales</taxon>
        <taxon>Glomeraceae</taxon>
        <taxon>Funneliformis</taxon>
    </lineage>
</organism>
<protein>
    <submittedName>
        <fullName evidence="2">1339_t:CDS:1</fullName>
    </submittedName>
</protein>
<name>A0A9N8WHP6_FUNMO</name>
<dbReference type="AlphaFoldDB" id="A0A9N8WHP6"/>
<sequence>MSLPKHEKFQEGSQQGIKIHGWTITTTKLPILNSQEIEEVQKEITIPLPEMFFGNNSLQIINEHGILLEFSPLDALKMVDTTAEGGEKVKVSYSEEWKRKSAKNHEHIKDVIKPYDWTYTTSYSGTLKGTVNKHVFEKSTDRIDIEKLKKVEDILFYDEMILFEDELADNGTAMLNVKIRVMPSGFFILQRFFLRVDEVLFRMNDTRVYHEFETGYLQREYSSREELYNKIKAYIPKYKGDDISQLTDIDWVSSKLPSKEDGLIVEKLSTFEANDYVNFFGTTSLGTQLEISFHNIIQSIIGI</sequence>
<comment type="caution">
    <text evidence="2">The sequence shown here is derived from an EMBL/GenBank/DDBJ whole genome shotgun (WGS) entry which is preliminary data.</text>
</comment>
<comment type="similarity">
    <text evidence="1">Belongs to the TIP41 family.</text>
</comment>
<evidence type="ECO:0000313" key="3">
    <source>
        <dbReference type="Proteomes" id="UP000789375"/>
    </source>
</evidence>